<dbReference type="EMBL" id="HBFK01031823">
    <property type="protein sequence ID" value="CAD8752829.1"/>
    <property type="molecule type" value="Transcribed_RNA"/>
</dbReference>
<sequence length="163" mass="17639">MDWRSIKPNSTTTMLSKAVILLAAAAPAAGFLVASPMASHGLALRSAARVSLMPMRMGVADLVKEEIAKAEEMSKKHGKDSQQAKLAWSFVEELQASQAHSETVVKALDELCKGEPGADECALYEKKLNEVRVLTAEIGGSMSMAELKAENERLRKENANLKK</sequence>
<dbReference type="AlphaFoldDB" id="A0A7S0U7P4"/>
<name>A0A7S0U7P4_HEMAN</name>
<gene>
    <name evidence="1" type="ORF">HAND1043_LOCUS19335</name>
</gene>
<protein>
    <recommendedName>
        <fullName evidence="2">CP12 domain-containing protein</fullName>
    </recommendedName>
</protein>
<accession>A0A7S0U7P4</accession>
<reference evidence="1" key="1">
    <citation type="submission" date="2021-01" db="EMBL/GenBank/DDBJ databases">
        <authorList>
            <person name="Corre E."/>
            <person name="Pelletier E."/>
            <person name="Niang G."/>
            <person name="Scheremetjew M."/>
            <person name="Finn R."/>
            <person name="Kale V."/>
            <person name="Holt S."/>
            <person name="Cochrane G."/>
            <person name="Meng A."/>
            <person name="Brown T."/>
            <person name="Cohen L."/>
        </authorList>
    </citation>
    <scope>NUCLEOTIDE SEQUENCE</scope>
    <source>
        <strain evidence="1">CCMP441</strain>
    </source>
</reference>
<organism evidence="1">
    <name type="scientific">Hemiselmis andersenii</name>
    <name type="common">Cryptophyte alga</name>
    <dbReference type="NCBI Taxonomy" id="464988"/>
    <lineage>
        <taxon>Eukaryota</taxon>
        <taxon>Cryptophyceae</taxon>
        <taxon>Cryptomonadales</taxon>
        <taxon>Hemiselmidaceae</taxon>
        <taxon>Hemiselmis</taxon>
    </lineage>
</organism>
<dbReference type="InterPro" id="IPR039314">
    <property type="entry name" value="CP12-like"/>
</dbReference>
<dbReference type="PANTHER" id="PTHR33921:SF15">
    <property type="entry name" value="CALVIN CYCLE PROTEIN CP12-2, CHLOROPLASTIC"/>
    <property type="match status" value="1"/>
</dbReference>
<proteinExistence type="predicted"/>
<evidence type="ECO:0008006" key="2">
    <source>
        <dbReference type="Google" id="ProtNLM"/>
    </source>
</evidence>
<dbReference type="Pfam" id="PF02672">
    <property type="entry name" value="CP12"/>
    <property type="match status" value="1"/>
</dbReference>
<evidence type="ECO:0000313" key="1">
    <source>
        <dbReference type="EMBL" id="CAD8752829.1"/>
    </source>
</evidence>
<dbReference type="PANTHER" id="PTHR33921">
    <property type="entry name" value="CALVIN CYCLE PROTEIN CP12-2, CHLOROPLASTIC"/>
    <property type="match status" value="1"/>
</dbReference>